<keyword evidence="1" id="KW-1133">Transmembrane helix</keyword>
<dbReference type="Proteomes" id="UP000503486">
    <property type="component" value="Segment"/>
</dbReference>
<organism evidence="2">
    <name type="scientific">Hainan hebius popei torovirus</name>
    <dbReference type="NCBI Taxonomy" id="2116385"/>
    <lineage>
        <taxon>Viruses</taxon>
        <taxon>Riboviria</taxon>
        <taxon>Orthornavirae</taxon>
        <taxon>Pisuviricota</taxon>
        <taxon>Pisoniviricetes</taxon>
        <taxon>Nidovirales</taxon>
        <taxon>Tornidovirineae</taxon>
        <taxon>Tobaniviridae</taxon>
        <taxon>Serpentovirinae</taxon>
        <taxon>Infratovirus</taxon>
        <taxon>Hepoptovirus</taxon>
        <taxon>Infratovirus hebii</taxon>
        <taxon>Hebius tobanivirus 1</taxon>
    </lineage>
</organism>
<keyword evidence="1" id="KW-0472">Membrane</keyword>
<dbReference type="EMBL" id="MG600028">
    <property type="protein sequence ID" value="AVM87342.1"/>
    <property type="molecule type" value="Genomic_RNA"/>
</dbReference>
<dbReference type="KEGG" id="vg:54124761"/>
<protein>
    <submittedName>
        <fullName evidence="2">Uncharacterized protein</fullName>
    </submittedName>
</protein>
<accession>A0A2P1GMW9</accession>
<keyword evidence="1" id="KW-0812">Transmembrane</keyword>
<proteinExistence type="predicted"/>
<dbReference type="GeneID" id="54124761"/>
<keyword evidence="3" id="KW-1185">Reference proteome</keyword>
<feature type="transmembrane region" description="Helical" evidence="1">
    <location>
        <begin position="426"/>
        <end position="448"/>
    </location>
</feature>
<reference evidence="2" key="1">
    <citation type="journal article" date="2018" name="Nature">
        <title>The evolutionary history of vertebrate RNA viruses.</title>
        <authorList>
            <person name="Shi M."/>
            <person name="Lin X.D."/>
            <person name="Chen X."/>
            <person name="Tian J.H."/>
            <person name="Chen L.J."/>
            <person name="Li K."/>
            <person name="Wang W."/>
            <person name="Eden J.S."/>
            <person name="Shen J.J."/>
            <person name="Liu L."/>
            <person name="Holmes E.C."/>
            <person name="Zhang Y.Z."/>
        </authorList>
    </citation>
    <scope>NUCLEOTIDE SEQUENCE [LARGE SCALE GENOMIC DNA]</scope>
    <source>
        <strain evidence="2">LPSC33749</strain>
    </source>
</reference>
<evidence type="ECO:0000313" key="3">
    <source>
        <dbReference type="Proteomes" id="UP000503486"/>
    </source>
</evidence>
<evidence type="ECO:0000256" key="1">
    <source>
        <dbReference type="SAM" id="Phobius"/>
    </source>
</evidence>
<name>A0A2P1GMW9_9NIDO</name>
<dbReference type="RefSeq" id="YP_009755879.1">
    <property type="nucleotide sequence ID" value="NC_046962.1"/>
</dbReference>
<sequence length="460" mass="53531">MYLYIVLVCIRLVFSDVIIPPHAMFEHEYGYTVEDAKLCNEFSDKLLVRNISDVFYGFDWRSCNVYNNRKFPVKCGLVNETFNYGISTFNYAEYMYRNVLEWQRIYSRPLNYSFVDKLFFEGYGFPNILNRDYDYGFGLDFKYKFYKNFYRLNTQYKSVNFAIGRLDWSKKNFTLPSGVKLISFCSPYSSPHYVYNQTLVLMGDNRRLALLRGSTWSRQYNCESIVTKAVNFVIVGSNVTLYGVTYNYILFSGRVDGYVGVVPSCIDYFGGDAICDAQINACKEVERCYFVSVGKFKGKGYVEVGHQEFFDVFSDIQDEVDFKVVHNKAVVGKCVNSYYYVSPYKSNSTYNYWVRVDGNVTTRLYEFDSLLSFSRSLVNYNVSLVLYNILVGKYLEKGYKWVNGVLKRSDVLVIQYVQEAYATNPVLMIVVIVFVVVALLSLLFSYCCSRPLHKVEKRLL</sequence>
<evidence type="ECO:0000313" key="2">
    <source>
        <dbReference type="EMBL" id="AVM87342.1"/>
    </source>
</evidence>